<comment type="caution">
    <text evidence="3">The sequence shown here is derived from an EMBL/GenBank/DDBJ whole genome shotgun (WGS) entry which is preliminary data.</text>
</comment>
<feature type="domain" description="Glycosyl transferase family 1" evidence="2">
    <location>
        <begin position="6"/>
        <end position="90"/>
    </location>
</feature>
<dbReference type="InterPro" id="IPR001296">
    <property type="entry name" value="Glyco_trans_1"/>
</dbReference>
<accession>A0A7W9SQ99</accession>
<reference evidence="3 4" key="1">
    <citation type="submission" date="2020-08" db="EMBL/GenBank/DDBJ databases">
        <title>Genomic Encyclopedia of Type Strains, Phase IV (KMG-IV): sequencing the most valuable type-strain genomes for metagenomic binning, comparative biology and taxonomic classification.</title>
        <authorList>
            <person name="Goeker M."/>
        </authorList>
    </citation>
    <scope>NUCLEOTIDE SEQUENCE [LARGE SCALE GENOMIC DNA]</scope>
    <source>
        <strain evidence="3 4">DSM 23562</strain>
    </source>
</reference>
<name>A0A7W9SQ99_ARMRO</name>
<gene>
    <name evidence="3" type="ORF">HNQ39_002261</name>
</gene>
<evidence type="ECO:0000259" key="2">
    <source>
        <dbReference type="Pfam" id="PF00534"/>
    </source>
</evidence>
<evidence type="ECO:0000256" key="1">
    <source>
        <dbReference type="ARBA" id="ARBA00022679"/>
    </source>
</evidence>
<dbReference type="Gene3D" id="3.40.50.2000">
    <property type="entry name" value="Glycogen Phosphorylase B"/>
    <property type="match status" value="1"/>
</dbReference>
<evidence type="ECO:0000313" key="3">
    <source>
        <dbReference type="EMBL" id="MBB6050470.1"/>
    </source>
</evidence>
<sequence length="138" mass="15103">MAGPTIELLGRLPDGGQLAELYSNCRAFLFPGEEDFGIAPVEAMASGRPVIAYRAGGAIETVIEGRTGLFFDEPTPEAVCDAITRLEKLSLDPAQICAHAETFSKDAFQRRLSVLVERRLVEHRARYECISPKHGEQA</sequence>
<protein>
    <submittedName>
        <fullName evidence="3">Glycosyltransferase involved in cell wall biosynthesis</fullName>
    </submittedName>
</protein>
<organism evidence="3 4">
    <name type="scientific">Armatimonas rosea</name>
    <dbReference type="NCBI Taxonomy" id="685828"/>
    <lineage>
        <taxon>Bacteria</taxon>
        <taxon>Bacillati</taxon>
        <taxon>Armatimonadota</taxon>
        <taxon>Armatimonadia</taxon>
        <taxon>Armatimonadales</taxon>
        <taxon>Armatimonadaceae</taxon>
        <taxon>Armatimonas</taxon>
    </lineage>
</organism>
<dbReference type="GO" id="GO:0004378">
    <property type="term" value="F:GDP-Man:Man(1)GlcNAc(2)-PP-Dol alpha-1,3-mannosyltransferase activity"/>
    <property type="evidence" value="ECO:0007669"/>
    <property type="project" value="InterPro"/>
</dbReference>
<proteinExistence type="predicted"/>
<dbReference type="GO" id="GO:0012505">
    <property type="term" value="C:endomembrane system"/>
    <property type="evidence" value="ECO:0007669"/>
    <property type="project" value="TreeGrafter"/>
</dbReference>
<dbReference type="PANTHER" id="PTHR45918:SF1">
    <property type="entry name" value="ALPHA-1,3_1,6-MANNOSYLTRANSFERASE ALG2"/>
    <property type="match status" value="1"/>
</dbReference>
<evidence type="ECO:0000313" key="4">
    <source>
        <dbReference type="Proteomes" id="UP000520814"/>
    </source>
</evidence>
<dbReference type="AlphaFoldDB" id="A0A7W9SQ99"/>
<dbReference type="InterPro" id="IPR027054">
    <property type="entry name" value="ALG2"/>
</dbReference>
<keyword evidence="1 3" id="KW-0808">Transferase</keyword>
<dbReference type="SUPFAM" id="SSF53756">
    <property type="entry name" value="UDP-Glycosyltransferase/glycogen phosphorylase"/>
    <property type="match status" value="1"/>
</dbReference>
<dbReference type="PANTHER" id="PTHR45918">
    <property type="entry name" value="ALPHA-1,3/1,6-MANNOSYLTRANSFERASE ALG2"/>
    <property type="match status" value="1"/>
</dbReference>
<dbReference type="Pfam" id="PF00534">
    <property type="entry name" value="Glycos_transf_1"/>
    <property type="match status" value="1"/>
</dbReference>
<dbReference type="Proteomes" id="UP000520814">
    <property type="component" value="Unassembled WGS sequence"/>
</dbReference>
<dbReference type="EMBL" id="JACHGW010000002">
    <property type="protein sequence ID" value="MBB6050470.1"/>
    <property type="molecule type" value="Genomic_DNA"/>
</dbReference>
<keyword evidence="4" id="KW-1185">Reference proteome</keyword>